<protein>
    <submittedName>
        <fullName evidence="1">Uncharacterized protein</fullName>
    </submittedName>
</protein>
<proteinExistence type="predicted"/>
<evidence type="ECO:0000313" key="1">
    <source>
        <dbReference type="EMBL" id="KAA6345601.1"/>
    </source>
</evidence>
<reference evidence="1" key="1">
    <citation type="submission" date="2019-03" db="EMBL/GenBank/DDBJ databases">
        <title>Single cell metagenomics reveals metabolic interactions within the superorganism composed of flagellate Streblomastix strix and complex community of Bacteroidetes bacteria on its surface.</title>
        <authorList>
            <person name="Treitli S.C."/>
            <person name="Kolisko M."/>
            <person name="Husnik F."/>
            <person name="Keeling P."/>
            <person name="Hampl V."/>
        </authorList>
    </citation>
    <scope>NUCLEOTIDE SEQUENCE</scope>
    <source>
        <strain evidence="1">STM</strain>
    </source>
</reference>
<comment type="caution">
    <text evidence="1">The sequence shown here is derived from an EMBL/GenBank/DDBJ whole genome shotgun (WGS) entry which is preliminary data.</text>
</comment>
<dbReference type="AlphaFoldDB" id="A0A5J4SJT4"/>
<accession>A0A5J4SJT4</accession>
<sequence length="116" mass="13846">MGLDDADLTNFLSRLTININAEQDSTQFQNIISRLKLIFNCDDFEAEHYYYNNALKIVSHAAKQGEINQRRITKKDFLDNINKKELLFNKWFVHFIRRTEVFFGTQKKIFFICKCK</sequence>
<name>A0A5J4SJT4_9ZZZZ</name>
<gene>
    <name evidence="1" type="ORF">EZS27_006866</name>
</gene>
<dbReference type="EMBL" id="SNRY01000164">
    <property type="protein sequence ID" value="KAA6345601.1"/>
    <property type="molecule type" value="Genomic_DNA"/>
</dbReference>
<organism evidence="1">
    <name type="scientific">termite gut metagenome</name>
    <dbReference type="NCBI Taxonomy" id="433724"/>
    <lineage>
        <taxon>unclassified sequences</taxon>
        <taxon>metagenomes</taxon>
        <taxon>organismal metagenomes</taxon>
    </lineage>
</organism>